<dbReference type="InterPro" id="IPR035890">
    <property type="entry name" value="Anti-sigma-28_factor_FlgM_sf"/>
</dbReference>
<dbReference type="InterPro" id="IPR007412">
    <property type="entry name" value="FlgM"/>
</dbReference>
<dbReference type="NCBIfam" id="TIGR03824">
    <property type="entry name" value="FlgM_jcvi"/>
    <property type="match status" value="1"/>
</dbReference>
<keyword evidence="9" id="KW-0969">Cilium</keyword>
<name>A0A931MVJ0_9BACI</name>
<dbReference type="RefSeq" id="WP_197317482.1">
    <property type="nucleotide sequence ID" value="NZ_JADZSC010000002.1"/>
</dbReference>
<keyword evidence="5" id="KW-0805">Transcription regulation</keyword>
<dbReference type="GO" id="GO:0045892">
    <property type="term" value="P:negative regulation of DNA-templated transcription"/>
    <property type="evidence" value="ECO:0007669"/>
    <property type="project" value="InterPro"/>
</dbReference>
<dbReference type="AlphaFoldDB" id="A0A931MVJ0"/>
<evidence type="ECO:0000256" key="7">
    <source>
        <dbReference type="SAM" id="MobiDB-lite"/>
    </source>
</evidence>
<feature type="compositionally biased region" description="Basic and acidic residues" evidence="7">
    <location>
        <begin position="22"/>
        <end position="35"/>
    </location>
</feature>
<keyword evidence="10" id="KW-1185">Reference proteome</keyword>
<keyword evidence="9" id="KW-0282">Flagellum</keyword>
<dbReference type="InterPro" id="IPR031316">
    <property type="entry name" value="FlgM_C"/>
</dbReference>
<evidence type="ECO:0000259" key="8">
    <source>
        <dbReference type="Pfam" id="PF04316"/>
    </source>
</evidence>
<evidence type="ECO:0000313" key="9">
    <source>
        <dbReference type="EMBL" id="MBH0230877.1"/>
    </source>
</evidence>
<accession>A0A931MVJ0</accession>
<reference evidence="9 10" key="1">
    <citation type="journal article" date="2005" name="Int. J. Syst. Evol. Microbiol.">
        <title>Halobacillus yeomjeoni sp. nov., isolated from a marine solar saltern in Korea.</title>
        <authorList>
            <person name="Yoon J.H."/>
            <person name="Kang S.J."/>
            <person name="Lee C.H."/>
            <person name="Oh H.W."/>
            <person name="Oh T.K."/>
        </authorList>
    </citation>
    <scope>NUCLEOTIDE SEQUENCE [LARGE SCALE GENOMIC DNA]</scope>
    <source>
        <strain evidence="9 10">KCTC 3957</strain>
    </source>
</reference>
<feature type="region of interest" description="Disordered" evidence="7">
    <location>
        <begin position="1"/>
        <end position="53"/>
    </location>
</feature>
<sequence>MKVNGPNHTNFNPYKKQVQKQSEMKEIQSQKDKIEISQQAKRMQDSEKADPARQKLVNDIKMEVDAGNYQKDAKSTAKKMLDFWTNKS</sequence>
<organism evidence="9 10">
    <name type="scientific">Halobacillus yeomjeoni</name>
    <dbReference type="NCBI Taxonomy" id="311194"/>
    <lineage>
        <taxon>Bacteria</taxon>
        <taxon>Bacillati</taxon>
        <taxon>Bacillota</taxon>
        <taxon>Bacilli</taxon>
        <taxon>Bacillales</taxon>
        <taxon>Bacillaceae</taxon>
        <taxon>Halobacillus</taxon>
    </lineage>
</organism>
<dbReference type="SUPFAM" id="SSF101498">
    <property type="entry name" value="Anti-sigma factor FlgM"/>
    <property type="match status" value="1"/>
</dbReference>
<keyword evidence="9" id="KW-0966">Cell projection</keyword>
<comment type="similarity">
    <text evidence="1">Belongs to the FlgM family.</text>
</comment>
<protein>
    <recommendedName>
        <fullName evidence="2">Negative regulator of flagellin synthesis</fullName>
    </recommendedName>
</protein>
<comment type="caution">
    <text evidence="9">The sequence shown here is derived from an EMBL/GenBank/DDBJ whole genome shotgun (WGS) entry which is preliminary data.</text>
</comment>
<proteinExistence type="inferred from homology"/>
<feature type="compositionally biased region" description="Polar residues" evidence="7">
    <location>
        <begin position="1"/>
        <end position="12"/>
    </location>
</feature>
<evidence type="ECO:0000256" key="1">
    <source>
        <dbReference type="ARBA" id="ARBA00005322"/>
    </source>
</evidence>
<evidence type="ECO:0000313" key="10">
    <source>
        <dbReference type="Proteomes" id="UP000614490"/>
    </source>
</evidence>
<evidence type="ECO:0000256" key="2">
    <source>
        <dbReference type="ARBA" id="ARBA00017823"/>
    </source>
</evidence>
<dbReference type="GO" id="GO:0044781">
    <property type="term" value="P:bacterial-type flagellum organization"/>
    <property type="evidence" value="ECO:0007669"/>
    <property type="project" value="UniProtKB-KW"/>
</dbReference>
<dbReference type="Proteomes" id="UP000614490">
    <property type="component" value="Unassembled WGS sequence"/>
</dbReference>
<evidence type="ECO:0000256" key="4">
    <source>
        <dbReference type="ARBA" id="ARBA00022795"/>
    </source>
</evidence>
<dbReference type="Pfam" id="PF04316">
    <property type="entry name" value="FlgM"/>
    <property type="match status" value="1"/>
</dbReference>
<keyword evidence="3" id="KW-0678">Repressor</keyword>
<gene>
    <name evidence="9" type="primary">flgM</name>
    <name evidence="9" type="ORF">H0267_11675</name>
</gene>
<evidence type="ECO:0000256" key="5">
    <source>
        <dbReference type="ARBA" id="ARBA00023015"/>
    </source>
</evidence>
<dbReference type="EMBL" id="JADZSC010000002">
    <property type="protein sequence ID" value="MBH0230877.1"/>
    <property type="molecule type" value="Genomic_DNA"/>
</dbReference>
<keyword evidence="6" id="KW-0804">Transcription</keyword>
<evidence type="ECO:0000256" key="6">
    <source>
        <dbReference type="ARBA" id="ARBA00023163"/>
    </source>
</evidence>
<feature type="domain" description="Anti-sigma-28 factor FlgM C-terminal" evidence="8">
    <location>
        <begin position="32"/>
        <end position="82"/>
    </location>
</feature>
<evidence type="ECO:0000256" key="3">
    <source>
        <dbReference type="ARBA" id="ARBA00022491"/>
    </source>
</evidence>
<keyword evidence="4" id="KW-1005">Bacterial flagellum biogenesis</keyword>
<feature type="compositionally biased region" description="Basic and acidic residues" evidence="7">
    <location>
        <begin position="42"/>
        <end position="53"/>
    </location>
</feature>